<keyword evidence="1" id="KW-0812">Transmembrane</keyword>
<evidence type="ECO:0008006" key="4">
    <source>
        <dbReference type="Google" id="ProtNLM"/>
    </source>
</evidence>
<feature type="transmembrane region" description="Helical" evidence="1">
    <location>
        <begin position="120"/>
        <end position="140"/>
    </location>
</feature>
<keyword evidence="1" id="KW-0472">Membrane</keyword>
<feature type="transmembrane region" description="Helical" evidence="1">
    <location>
        <begin position="328"/>
        <end position="345"/>
    </location>
</feature>
<sequence length="488" mass="54857">MSKIRYSTLAVILLVAIIFIAYAVRVFPIPGTDSSSFLPPSLTFGQGRGLANPIYYLSSLTDATGTLRYNYYVPFYTWFLGFFVAAVPGIKTLFVVCALLTIMALLLYRRTILGSGIDGNNKLLTATILLSIPYLATYSLPTLGRPEQLTAPLSLLLYLLYHHRAKMNTWLYNGLLVLIFALLLTSQITGFYFAFLFFLIAEFLGAAAPGRSVWVNAVRGIAVLLVSYLIMEASPNGFMATVQGISRHSQVLFARTARSIGLFTYYWVLSPFNFGFLIIFLAGMRYWYLYLRSSLPAVGMFNKLVIAALHLAIVAGMLKFVLHTSPTVYNATQYIYVILLILLLNHHRFSGSRYNALVLPSLMLTFIGGGLIFLRTFLLFADNEADGKTYDAAKSKLMEVENKYGKCYTSFNLWALYDDPYRVHQLDERYIKPGDIIVLNQAYNALPASILSRSEILEDWRTTDVRTLLGIPLTRHPQGYSFVVVRVK</sequence>
<evidence type="ECO:0000256" key="1">
    <source>
        <dbReference type="SAM" id="Phobius"/>
    </source>
</evidence>
<evidence type="ECO:0000313" key="3">
    <source>
        <dbReference type="Proteomes" id="UP001500067"/>
    </source>
</evidence>
<feature type="transmembrane region" description="Helical" evidence="1">
    <location>
        <begin position="303"/>
        <end position="322"/>
    </location>
</feature>
<accession>A0ABP8NAA7</accession>
<keyword evidence="3" id="KW-1185">Reference proteome</keyword>
<feature type="transmembrane region" description="Helical" evidence="1">
    <location>
        <begin position="175"/>
        <end position="201"/>
    </location>
</feature>
<dbReference type="EMBL" id="BAABFA010000009">
    <property type="protein sequence ID" value="GAA4463983.1"/>
    <property type="molecule type" value="Genomic_DNA"/>
</dbReference>
<evidence type="ECO:0000313" key="2">
    <source>
        <dbReference type="EMBL" id="GAA4463983.1"/>
    </source>
</evidence>
<feature type="transmembrane region" description="Helical" evidence="1">
    <location>
        <begin position="213"/>
        <end position="231"/>
    </location>
</feature>
<comment type="caution">
    <text evidence="2">The sequence shown here is derived from an EMBL/GenBank/DDBJ whole genome shotgun (WGS) entry which is preliminary data.</text>
</comment>
<keyword evidence="1" id="KW-1133">Transmembrane helix</keyword>
<organism evidence="2 3">
    <name type="scientific">Nemorincola caseinilytica</name>
    <dbReference type="NCBI Taxonomy" id="2054315"/>
    <lineage>
        <taxon>Bacteria</taxon>
        <taxon>Pseudomonadati</taxon>
        <taxon>Bacteroidota</taxon>
        <taxon>Chitinophagia</taxon>
        <taxon>Chitinophagales</taxon>
        <taxon>Chitinophagaceae</taxon>
        <taxon>Nemorincola</taxon>
    </lineage>
</organism>
<feature type="transmembrane region" description="Helical" evidence="1">
    <location>
        <begin position="357"/>
        <end position="380"/>
    </location>
</feature>
<protein>
    <recommendedName>
        <fullName evidence="4">Glycosyltransferase RgtA/B/C/D-like domain-containing protein</fullName>
    </recommendedName>
</protein>
<proteinExistence type="predicted"/>
<dbReference type="Proteomes" id="UP001500067">
    <property type="component" value="Unassembled WGS sequence"/>
</dbReference>
<feature type="transmembrane region" description="Helical" evidence="1">
    <location>
        <begin position="75"/>
        <end position="108"/>
    </location>
</feature>
<reference evidence="3" key="1">
    <citation type="journal article" date="2019" name="Int. J. Syst. Evol. Microbiol.">
        <title>The Global Catalogue of Microorganisms (GCM) 10K type strain sequencing project: providing services to taxonomists for standard genome sequencing and annotation.</title>
        <authorList>
            <consortium name="The Broad Institute Genomics Platform"/>
            <consortium name="The Broad Institute Genome Sequencing Center for Infectious Disease"/>
            <person name="Wu L."/>
            <person name="Ma J."/>
        </authorList>
    </citation>
    <scope>NUCLEOTIDE SEQUENCE [LARGE SCALE GENOMIC DNA]</scope>
    <source>
        <strain evidence="3">JCM 32105</strain>
    </source>
</reference>
<gene>
    <name evidence="2" type="ORF">GCM10023093_13470</name>
</gene>
<dbReference type="RefSeq" id="WP_345080503.1">
    <property type="nucleotide sequence ID" value="NZ_BAABFA010000009.1"/>
</dbReference>
<name>A0ABP8NAA7_9BACT</name>